<dbReference type="Proteomes" id="UP000236497">
    <property type="component" value="Unassembled WGS sequence"/>
</dbReference>
<evidence type="ECO:0000313" key="4">
    <source>
        <dbReference type="Proteomes" id="UP000236497"/>
    </source>
</evidence>
<dbReference type="GO" id="GO:0008299">
    <property type="term" value="P:isoprenoid biosynthetic process"/>
    <property type="evidence" value="ECO:0007669"/>
    <property type="project" value="InterPro"/>
</dbReference>
<keyword evidence="2 3" id="KW-0548">Nucleotidyltransferase</keyword>
<dbReference type="PROSITE" id="PS01295">
    <property type="entry name" value="ISPD"/>
    <property type="match status" value="1"/>
</dbReference>
<dbReference type="GO" id="GO:0005829">
    <property type="term" value="C:cytosol"/>
    <property type="evidence" value="ECO:0007669"/>
    <property type="project" value="TreeGrafter"/>
</dbReference>
<dbReference type="RefSeq" id="WP_103203285.1">
    <property type="nucleotide sequence ID" value="NZ_CVTD020000023.1"/>
</dbReference>
<dbReference type="InterPro" id="IPR034683">
    <property type="entry name" value="IspD/TarI"/>
</dbReference>
<protein>
    <submittedName>
        <fullName evidence="3">2-C-methyl-D-erythritol 4-phosphate cytidylyltransferase</fullName>
        <ecNumber evidence="3">2.7.7.60</ecNumber>
    </submittedName>
</protein>
<dbReference type="Gene3D" id="3.90.550.10">
    <property type="entry name" value="Spore Coat Polysaccharide Biosynthesis Protein SpsA, Chain A"/>
    <property type="match status" value="1"/>
</dbReference>
<sequence length="238" mass="26883">MTTALILAGGTGTRMNSRVKPKQFIEIHGKPILIYTLEHFEYHEEIDDIVIVCLEDWIEKLKIYLHRFGITKVYEIVPGGPTGHDSIYNGLVTLKKKANPDDIILIHDGVRPLITGELITENIRTVRKSGNAVTVEVIRESVIKSTDGKFVSDVPALNQMFVAKAPQSFYFKDISEVFEQAEKDGFKAIDSAHLMNHYGKTLHMVKSTKNNIKITEPADYYMFRALCQAAENQQIFGI</sequence>
<dbReference type="InterPro" id="IPR029044">
    <property type="entry name" value="Nucleotide-diphossugar_trans"/>
</dbReference>
<dbReference type="GO" id="GO:0050518">
    <property type="term" value="F:2-C-methyl-D-erythritol 4-phosphate cytidylyltransferase activity"/>
    <property type="evidence" value="ECO:0007669"/>
    <property type="project" value="UniProtKB-EC"/>
</dbReference>
<keyword evidence="4" id="KW-1185">Reference proteome</keyword>
<organism evidence="3 4">
    <name type="scientific">Herbinix hemicellulosilytica</name>
    <dbReference type="NCBI Taxonomy" id="1564487"/>
    <lineage>
        <taxon>Bacteria</taxon>
        <taxon>Bacillati</taxon>
        <taxon>Bacillota</taxon>
        <taxon>Clostridia</taxon>
        <taxon>Lachnospirales</taxon>
        <taxon>Lachnospiraceae</taxon>
        <taxon>Herbinix</taxon>
    </lineage>
</organism>
<dbReference type="SUPFAM" id="SSF53448">
    <property type="entry name" value="Nucleotide-diphospho-sugar transferases"/>
    <property type="match status" value="1"/>
</dbReference>
<reference evidence="3 4" key="1">
    <citation type="submission" date="2015-06" db="EMBL/GenBank/DDBJ databases">
        <authorList>
            <person name="Wibberg Daniel"/>
        </authorList>
    </citation>
    <scope>NUCLEOTIDE SEQUENCE [LARGE SCALE GENOMIC DNA]</scope>
    <source>
        <strain evidence="3 4">T3/55T</strain>
    </source>
</reference>
<dbReference type="CDD" id="cd02516">
    <property type="entry name" value="CDP-ME_synthetase"/>
    <property type="match status" value="1"/>
</dbReference>
<evidence type="ECO:0000313" key="3">
    <source>
        <dbReference type="EMBL" id="CRZ35193.1"/>
    </source>
</evidence>
<evidence type="ECO:0000256" key="2">
    <source>
        <dbReference type="ARBA" id="ARBA00022695"/>
    </source>
</evidence>
<dbReference type="AlphaFoldDB" id="A0A0H5SXV4"/>
<dbReference type="OrthoDB" id="9806837at2"/>
<proteinExistence type="predicted"/>
<accession>A0A0H5SXV4</accession>
<dbReference type="EMBL" id="CVTD020000023">
    <property type="protein sequence ID" value="CRZ35193.1"/>
    <property type="molecule type" value="Genomic_DNA"/>
</dbReference>
<dbReference type="Pfam" id="PF01128">
    <property type="entry name" value="IspD"/>
    <property type="match status" value="1"/>
</dbReference>
<dbReference type="InterPro" id="IPR018294">
    <property type="entry name" value="ISPD_synthase_CS"/>
</dbReference>
<gene>
    <name evidence="3" type="primary">ispD1</name>
    <name evidence="3" type="ORF">HHT355_1995</name>
</gene>
<dbReference type="PANTHER" id="PTHR43015:SF1">
    <property type="entry name" value="D-RIBITOL-5-PHOSPHATE CYTIDYLYLTRANSFERASE"/>
    <property type="match status" value="1"/>
</dbReference>
<name>A0A0H5SXV4_HERHM</name>
<keyword evidence="1 3" id="KW-0808">Transferase</keyword>
<dbReference type="NCBIfam" id="NF001183">
    <property type="entry name" value="PRK00155.1-3"/>
    <property type="match status" value="1"/>
</dbReference>
<dbReference type="PANTHER" id="PTHR43015">
    <property type="entry name" value="D-RIBITOL-5-PHOSPHATE CYTIDYLYLTRANSFERASE"/>
    <property type="match status" value="1"/>
</dbReference>
<evidence type="ECO:0000256" key="1">
    <source>
        <dbReference type="ARBA" id="ARBA00022679"/>
    </source>
</evidence>
<dbReference type="EC" id="2.7.7.60" evidence="3"/>